<dbReference type="Pfam" id="PF02753">
    <property type="entry name" value="PapD_C"/>
    <property type="match status" value="1"/>
</dbReference>
<evidence type="ECO:0000259" key="7">
    <source>
        <dbReference type="Pfam" id="PF00345"/>
    </source>
</evidence>
<comment type="similarity">
    <text evidence="2">Belongs to the periplasmic pilus chaperone family.</text>
</comment>
<dbReference type="GO" id="GO:0030288">
    <property type="term" value="C:outer membrane-bounded periplasmic space"/>
    <property type="evidence" value="ECO:0007669"/>
    <property type="project" value="InterPro"/>
</dbReference>
<dbReference type="InterPro" id="IPR013783">
    <property type="entry name" value="Ig-like_fold"/>
</dbReference>
<name>A0AB35RIX7_9ENTR</name>
<dbReference type="InterPro" id="IPR050643">
    <property type="entry name" value="Periplasmic_pilus_chap"/>
</dbReference>
<gene>
    <name evidence="9" type="ORF">R0H02_04270</name>
</gene>
<evidence type="ECO:0000256" key="3">
    <source>
        <dbReference type="ARBA" id="ARBA00022729"/>
    </source>
</evidence>
<keyword evidence="5" id="KW-0143">Chaperone</keyword>
<dbReference type="EMBL" id="JAWJAC010000002">
    <property type="protein sequence ID" value="MDV2861683.1"/>
    <property type="molecule type" value="Genomic_DNA"/>
</dbReference>
<dbReference type="InterPro" id="IPR008962">
    <property type="entry name" value="PapD-like_sf"/>
</dbReference>
<dbReference type="InterPro" id="IPR016148">
    <property type="entry name" value="Pili_assmbl_chaperone_C"/>
</dbReference>
<dbReference type="AlphaFoldDB" id="A0AB35RIX7"/>
<evidence type="ECO:0000256" key="2">
    <source>
        <dbReference type="ARBA" id="ARBA00007399"/>
    </source>
</evidence>
<evidence type="ECO:0000259" key="8">
    <source>
        <dbReference type="Pfam" id="PF02753"/>
    </source>
</evidence>
<dbReference type="RefSeq" id="WP_229223076.1">
    <property type="nucleotide sequence ID" value="NZ_JAWJAC010000002.1"/>
</dbReference>
<feature type="signal peptide" evidence="6">
    <location>
        <begin position="1"/>
        <end position="20"/>
    </location>
</feature>
<dbReference type="GO" id="GO:0071555">
    <property type="term" value="P:cell wall organization"/>
    <property type="evidence" value="ECO:0007669"/>
    <property type="project" value="InterPro"/>
</dbReference>
<evidence type="ECO:0000313" key="9">
    <source>
        <dbReference type="EMBL" id="MDV2861683.1"/>
    </source>
</evidence>
<evidence type="ECO:0000256" key="6">
    <source>
        <dbReference type="SAM" id="SignalP"/>
    </source>
</evidence>
<evidence type="ECO:0000313" key="10">
    <source>
        <dbReference type="Proteomes" id="UP001286589"/>
    </source>
</evidence>
<dbReference type="Gene3D" id="2.60.40.10">
    <property type="entry name" value="Immunoglobulins"/>
    <property type="match status" value="2"/>
</dbReference>
<sequence>MKTWRCFFYMLLLVLNPALAGIQINATRVIYPAAKKEVTLSITNESTTPRLLQAWVDNGDPDVQPETAKLPFLVTPPISRIDPGKGQTLRIIFTGGTLPADRESVFWLNILEVQPKSSISKENSDRIKFTVRSRLKVFYRPMGLPGSPNDAAAQLHWRLISQGKGYALECENPTAWNVSFHDVRLKSAPEVADAKHNGMCPAKGKKIFPVKEVMAPRSGKVIFTTIDDYGGYKEGESGYGH</sequence>
<organism evidence="9 10">
    <name type="scientific">Phytobacter ursingii</name>
    <dbReference type="NCBI Taxonomy" id="1972431"/>
    <lineage>
        <taxon>Bacteria</taxon>
        <taxon>Pseudomonadati</taxon>
        <taxon>Pseudomonadota</taxon>
        <taxon>Gammaproteobacteria</taxon>
        <taxon>Enterobacterales</taxon>
        <taxon>Enterobacteriaceae</taxon>
        <taxon>Phytobacter</taxon>
    </lineage>
</organism>
<dbReference type="PRINTS" id="PR00969">
    <property type="entry name" value="CHAPERONPILI"/>
</dbReference>
<dbReference type="Proteomes" id="UP001286589">
    <property type="component" value="Unassembled WGS sequence"/>
</dbReference>
<evidence type="ECO:0000256" key="4">
    <source>
        <dbReference type="ARBA" id="ARBA00022764"/>
    </source>
</evidence>
<dbReference type="SUPFAM" id="SSF49354">
    <property type="entry name" value="PapD-like"/>
    <property type="match status" value="1"/>
</dbReference>
<keyword evidence="10" id="KW-1185">Reference proteome</keyword>
<dbReference type="InterPro" id="IPR016147">
    <property type="entry name" value="Pili_assmbl_chaperone_N"/>
</dbReference>
<proteinExistence type="inferred from homology"/>
<feature type="chain" id="PRO_5044269144" evidence="6">
    <location>
        <begin position="21"/>
        <end position="241"/>
    </location>
</feature>
<dbReference type="InterPro" id="IPR036316">
    <property type="entry name" value="Pili_assmbl_chap_C_dom_sf"/>
</dbReference>
<feature type="domain" description="Pili assembly chaperone N-terminal" evidence="7">
    <location>
        <begin position="21"/>
        <end position="144"/>
    </location>
</feature>
<reference evidence="9 10" key="1">
    <citation type="submission" date="2023-10" db="EMBL/GenBank/DDBJ databases">
        <title>Phytobacter spp. The emergence of a new genus of hospital-origin enterobacteria encoding carbapenemases in Argentina.</title>
        <authorList>
            <person name="Vay C."/>
            <person name="Almuzara M."/>
            <person name="Traglia G.M."/>
            <person name="Campos J."/>
        </authorList>
    </citation>
    <scope>NUCLEOTIDE SEQUENCE [LARGE SCALE GENOMIC DNA]</scope>
    <source>
        <strain evidence="9 10">CVMA36</strain>
    </source>
</reference>
<dbReference type="PANTHER" id="PTHR30251">
    <property type="entry name" value="PILUS ASSEMBLY CHAPERONE"/>
    <property type="match status" value="1"/>
</dbReference>
<dbReference type="InterPro" id="IPR001829">
    <property type="entry name" value="Pili_assmbl_chaperone_bac"/>
</dbReference>
<keyword evidence="3 6" id="KW-0732">Signal</keyword>
<keyword evidence="4" id="KW-0574">Periplasm</keyword>
<feature type="domain" description="Pili assembly chaperone C-terminal" evidence="8">
    <location>
        <begin position="171"/>
        <end position="232"/>
    </location>
</feature>
<comment type="subcellular location">
    <subcellularLocation>
        <location evidence="1">Periplasm</location>
    </subcellularLocation>
</comment>
<evidence type="ECO:0000256" key="5">
    <source>
        <dbReference type="ARBA" id="ARBA00023186"/>
    </source>
</evidence>
<dbReference type="PANTHER" id="PTHR30251:SF2">
    <property type="entry name" value="FIMBRIAL CHAPERONE YADV-RELATED"/>
    <property type="match status" value="1"/>
</dbReference>
<evidence type="ECO:0000256" key="1">
    <source>
        <dbReference type="ARBA" id="ARBA00004418"/>
    </source>
</evidence>
<comment type="caution">
    <text evidence="9">The sequence shown here is derived from an EMBL/GenBank/DDBJ whole genome shotgun (WGS) entry which is preliminary data.</text>
</comment>
<dbReference type="Pfam" id="PF00345">
    <property type="entry name" value="PapD_N"/>
    <property type="match status" value="1"/>
</dbReference>
<protein>
    <submittedName>
        <fullName evidence="9">Fimbria/pilus periplasmic chaperone</fullName>
    </submittedName>
</protein>
<dbReference type="SUPFAM" id="SSF49584">
    <property type="entry name" value="Periplasmic chaperone C-domain"/>
    <property type="match status" value="1"/>
</dbReference>
<accession>A0AB35RIX7</accession>